<accession>A0A2P0VMM5</accession>
<evidence type="ECO:0000313" key="2">
    <source>
        <dbReference type="Proteomes" id="UP000244773"/>
    </source>
</evidence>
<protein>
    <submittedName>
        <fullName evidence="1">Uncharacterized protein</fullName>
    </submittedName>
</protein>
<sequence>MFSRIWSFPNKIFASSKRTKLTKQKRTLESTVRDRLAKQLVGSRIEVPCSSGLIDIVTPTEIIEVKRAPLWKAAMGQILAYGEDFPKHKKRVHLFGKDDQHYRLAAVTCERFGVALTMSEPDTDKIKDVLLGTDYKEPGKDEITEP</sequence>
<proteinExistence type="predicted"/>
<organism evidence="1">
    <name type="scientific">Tetraselmis virus 1</name>
    <dbReference type="NCBI Taxonomy" id="2060617"/>
    <lineage>
        <taxon>Viruses</taxon>
        <taxon>Varidnaviria</taxon>
        <taxon>Bamfordvirae</taxon>
        <taxon>Nucleocytoviricota</taxon>
        <taxon>Megaviricetes</taxon>
        <taxon>Imitervirales</taxon>
        <taxon>Allomimiviridae</taxon>
        <taxon>Oceanusvirus</taxon>
        <taxon>Oceanusvirus kaneohense</taxon>
    </lineage>
</organism>
<gene>
    <name evidence="1" type="ORF">TetV_066</name>
</gene>
<keyword evidence="2" id="KW-1185">Reference proteome</keyword>
<dbReference type="EMBL" id="KY322437">
    <property type="protein sequence ID" value="AUF82158.1"/>
    <property type="molecule type" value="Genomic_DNA"/>
</dbReference>
<evidence type="ECO:0000313" key="1">
    <source>
        <dbReference type="EMBL" id="AUF82158.1"/>
    </source>
</evidence>
<reference evidence="1" key="1">
    <citation type="journal article" date="2018" name="Virology">
        <title>A giant virus infecting green algae encodes key fermentation genes.</title>
        <authorList>
            <person name="Schvarcz C.R."/>
            <person name="Steward G.F."/>
        </authorList>
    </citation>
    <scope>NUCLEOTIDE SEQUENCE [LARGE SCALE GENOMIC DNA]</scope>
</reference>
<dbReference type="Proteomes" id="UP000244773">
    <property type="component" value="Segment"/>
</dbReference>
<name>A0A2P0VMM5_9VIRU</name>